<comment type="subcellular location">
    <subcellularLocation>
        <location evidence="2">Endomembrane system</location>
        <topology evidence="2">Peripheral membrane protein</topology>
    </subcellularLocation>
</comment>
<keyword evidence="5" id="KW-0406">Ion transport</keyword>
<evidence type="ECO:0000256" key="2">
    <source>
        <dbReference type="ARBA" id="ARBA00004184"/>
    </source>
</evidence>
<proteinExistence type="inferred from homology"/>
<evidence type="ECO:0000256" key="6">
    <source>
        <dbReference type="ARBA" id="ARBA00023136"/>
    </source>
</evidence>
<evidence type="ECO:0000313" key="9">
    <source>
        <dbReference type="EMBL" id="ABB23926.1"/>
    </source>
</evidence>
<dbReference type="HOGENOM" id="CLU_149174_0_0_10"/>
<dbReference type="AlphaFoldDB" id="Q3B405"/>
<dbReference type="STRING" id="319225.Plut_1064"/>
<accession>Q3B405</accession>
<dbReference type="KEGG" id="plt:Plut_1064"/>
<evidence type="ECO:0000256" key="5">
    <source>
        <dbReference type="ARBA" id="ARBA00023065"/>
    </source>
</evidence>
<evidence type="ECO:0000259" key="8">
    <source>
        <dbReference type="Pfam" id="PF02823"/>
    </source>
</evidence>
<comment type="function">
    <text evidence="1">Produces ATP from ADP in the presence of a proton gradient across the membrane.</text>
</comment>
<reference evidence="10" key="1">
    <citation type="submission" date="2005-08" db="EMBL/GenBank/DDBJ databases">
        <title>Complete sequence of Pelodictyon luteolum DSM 273.</title>
        <authorList>
            <consortium name="US DOE Joint Genome Institute"/>
            <person name="Copeland A."/>
            <person name="Lucas S."/>
            <person name="Lapidus A."/>
            <person name="Barry K."/>
            <person name="Detter J.C."/>
            <person name="Glavina T."/>
            <person name="Hammon N."/>
            <person name="Israni S."/>
            <person name="Pitluck S."/>
            <person name="Bryant D."/>
            <person name="Schmutz J."/>
            <person name="Larimer F."/>
            <person name="Land M."/>
            <person name="Kyrpides N."/>
            <person name="Ivanova N."/>
            <person name="Richardson P."/>
        </authorList>
    </citation>
    <scope>NUCLEOTIDE SEQUENCE [LARGE SCALE GENOMIC DNA]</scope>
    <source>
        <strain evidence="10">DSM 273 / BCRC 81028 / 2530</strain>
    </source>
</reference>
<dbReference type="RefSeq" id="WP_011357798.1">
    <property type="nucleotide sequence ID" value="NC_007512.1"/>
</dbReference>
<evidence type="ECO:0000256" key="7">
    <source>
        <dbReference type="ARBA" id="ARBA00023196"/>
    </source>
</evidence>
<gene>
    <name evidence="9" type="ordered locus">Plut_1064</name>
</gene>
<dbReference type="Pfam" id="PF02823">
    <property type="entry name" value="ATP-synt_DE_N"/>
    <property type="match status" value="1"/>
</dbReference>
<dbReference type="InterPro" id="IPR020546">
    <property type="entry name" value="ATP_synth_F1_dsu/esu_N"/>
</dbReference>
<keyword evidence="10" id="KW-1185">Reference proteome</keyword>
<protein>
    <submittedName>
        <fullName evidence="9">ATP synthase F1, epsilon subunit</fullName>
    </submittedName>
</protein>
<dbReference type="Gene3D" id="2.60.15.10">
    <property type="entry name" value="F0F1 ATP synthase delta/epsilon subunit, N-terminal"/>
    <property type="match status" value="1"/>
</dbReference>
<dbReference type="InterPro" id="IPR001469">
    <property type="entry name" value="ATP_synth_F1_dsu/esu"/>
</dbReference>
<keyword evidence="6" id="KW-0472">Membrane</keyword>
<dbReference type="InterPro" id="IPR036771">
    <property type="entry name" value="ATPsynth_dsu/esu_N"/>
</dbReference>
<dbReference type="CDD" id="cd12152">
    <property type="entry name" value="F1-ATPase_delta"/>
    <property type="match status" value="1"/>
</dbReference>
<dbReference type="NCBIfam" id="NF004871">
    <property type="entry name" value="PRK06228.1"/>
    <property type="match status" value="1"/>
</dbReference>
<dbReference type="SUPFAM" id="SSF51344">
    <property type="entry name" value="Epsilon subunit of F1F0-ATP synthase N-terminal domain"/>
    <property type="match status" value="1"/>
</dbReference>
<keyword evidence="7" id="KW-0066">ATP synthesis</keyword>
<evidence type="ECO:0000256" key="1">
    <source>
        <dbReference type="ARBA" id="ARBA00003543"/>
    </source>
</evidence>
<comment type="similarity">
    <text evidence="3">Belongs to the ATPase epsilon chain family.</text>
</comment>
<dbReference type="OrthoDB" id="9804110at2"/>
<dbReference type="GO" id="GO:0046933">
    <property type="term" value="F:proton-transporting ATP synthase activity, rotational mechanism"/>
    <property type="evidence" value="ECO:0007669"/>
    <property type="project" value="InterPro"/>
</dbReference>
<evidence type="ECO:0000256" key="3">
    <source>
        <dbReference type="ARBA" id="ARBA00005712"/>
    </source>
</evidence>
<name>Q3B405_CHLL3</name>
<feature type="domain" description="ATP synthase F1 complex delta/epsilon subunit N-terminal" evidence="8">
    <location>
        <begin position="1"/>
        <end position="81"/>
    </location>
</feature>
<dbReference type="EMBL" id="CP000096">
    <property type="protein sequence ID" value="ABB23926.1"/>
    <property type="molecule type" value="Genomic_DNA"/>
</dbReference>
<dbReference type="Proteomes" id="UP000002709">
    <property type="component" value="Chromosome"/>
</dbReference>
<dbReference type="GO" id="GO:0045259">
    <property type="term" value="C:proton-transporting ATP synthase complex"/>
    <property type="evidence" value="ECO:0007669"/>
    <property type="project" value="UniProtKB-KW"/>
</dbReference>
<dbReference type="eggNOG" id="COG0355">
    <property type="taxonomic scope" value="Bacteria"/>
</dbReference>
<organism evidence="9 10">
    <name type="scientific">Chlorobium luteolum (strain DSM 273 / BCRC 81028 / 2530)</name>
    <name type="common">Pelodictyon luteolum</name>
    <dbReference type="NCBI Taxonomy" id="319225"/>
    <lineage>
        <taxon>Bacteria</taxon>
        <taxon>Pseudomonadati</taxon>
        <taxon>Chlorobiota</taxon>
        <taxon>Chlorobiia</taxon>
        <taxon>Chlorobiales</taxon>
        <taxon>Chlorobiaceae</taxon>
        <taxon>Chlorobium/Pelodictyon group</taxon>
        <taxon>Pelodictyon</taxon>
    </lineage>
</organism>
<dbReference type="NCBIfam" id="TIGR03166">
    <property type="entry name" value="alt_F1F0_F1_eps"/>
    <property type="match status" value="1"/>
</dbReference>
<keyword evidence="4" id="KW-0813">Transport</keyword>
<evidence type="ECO:0000256" key="4">
    <source>
        <dbReference type="ARBA" id="ARBA00022448"/>
    </source>
</evidence>
<dbReference type="GO" id="GO:0012505">
    <property type="term" value="C:endomembrane system"/>
    <property type="evidence" value="ECO:0007669"/>
    <property type="project" value="UniProtKB-SubCell"/>
</dbReference>
<keyword evidence="7" id="KW-0139">CF(1)</keyword>
<dbReference type="InterPro" id="IPR024037">
    <property type="entry name" value="Alt_ATP_synth_F1_esu"/>
</dbReference>
<sequence>MRLELLLPFGVFSVTEKVTRIVAETNCGSWGFLPGRRDCVASLVPGILEYETLESGVSFVAVDCGILVKKGSDVVVSVRQAVGGVELGALEKAVKEDFLELDEHERTMHSALARLESSFIRRYVEFYHD</sequence>
<evidence type="ECO:0000313" key="10">
    <source>
        <dbReference type="Proteomes" id="UP000002709"/>
    </source>
</evidence>